<organism evidence="2">
    <name type="scientific">uncultured Solirubrobacteraceae bacterium</name>
    <dbReference type="NCBI Taxonomy" id="1162706"/>
    <lineage>
        <taxon>Bacteria</taxon>
        <taxon>Bacillati</taxon>
        <taxon>Actinomycetota</taxon>
        <taxon>Thermoleophilia</taxon>
        <taxon>Solirubrobacterales</taxon>
        <taxon>Solirubrobacteraceae</taxon>
        <taxon>environmental samples</taxon>
    </lineage>
</organism>
<name>A0A6J4SHK6_9ACTN</name>
<sequence>APCAQPPRRRRHRRVPDVPGDEPLEPAGRPPARPPAVGGDRQQHRRRRHHAPGLRLGPLRGAPDRHPLRRRAAHAGALERALRVRRRVRSRPVPDPREPAGRGRLGPPHPHGRARHLPAVRALCGRAPGRGMVRRQRGDLQPALEPDAPPRLDERRRSRPPDPPGPRPLRRGSARNDSARPAVHRATQPARVHLPGEALRVVAHRPVPAGDGPATSAQAQRPHQHSPPAVARRREGAAALRDAARRQRLGLVPQRSPAPALGQRRPPRPEAPSRQRLRGRRHVPAEASPL</sequence>
<proteinExistence type="predicted"/>
<protein>
    <submittedName>
        <fullName evidence="2">Outermembrane protein</fullName>
    </submittedName>
</protein>
<feature type="non-terminal residue" evidence="2">
    <location>
        <position position="290"/>
    </location>
</feature>
<feature type="compositionally biased region" description="Basic and acidic residues" evidence="1">
    <location>
        <begin position="92"/>
        <end position="101"/>
    </location>
</feature>
<evidence type="ECO:0000256" key="1">
    <source>
        <dbReference type="SAM" id="MobiDB-lite"/>
    </source>
</evidence>
<evidence type="ECO:0000313" key="2">
    <source>
        <dbReference type="EMBL" id="CAA9499273.1"/>
    </source>
</evidence>
<feature type="non-terminal residue" evidence="2">
    <location>
        <position position="1"/>
    </location>
</feature>
<feature type="region of interest" description="Disordered" evidence="1">
    <location>
        <begin position="1"/>
        <end position="193"/>
    </location>
</feature>
<feature type="compositionally biased region" description="Basic and acidic residues" evidence="1">
    <location>
        <begin position="148"/>
        <end position="160"/>
    </location>
</feature>
<gene>
    <name evidence="2" type="ORF">AVDCRST_MAG85-1658</name>
</gene>
<dbReference type="EMBL" id="CADCVT010000181">
    <property type="protein sequence ID" value="CAA9499273.1"/>
    <property type="molecule type" value="Genomic_DNA"/>
</dbReference>
<feature type="region of interest" description="Disordered" evidence="1">
    <location>
        <begin position="206"/>
        <end position="290"/>
    </location>
</feature>
<reference evidence="2" key="1">
    <citation type="submission" date="2020-02" db="EMBL/GenBank/DDBJ databases">
        <authorList>
            <person name="Meier V. D."/>
        </authorList>
    </citation>
    <scope>NUCLEOTIDE SEQUENCE</scope>
    <source>
        <strain evidence="2">AVDCRST_MAG85</strain>
    </source>
</reference>
<accession>A0A6J4SHK6</accession>
<dbReference type="AlphaFoldDB" id="A0A6J4SHK6"/>
<feature type="compositionally biased region" description="Basic residues" evidence="1">
    <location>
        <begin position="43"/>
        <end position="52"/>
    </location>
</feature>